<keyword evidence="14" id="KW-0614">Plasmid</keyword>
<dbReference type="PANTHER" id="PTHR11088:SF60">
    <property type="entry name" value="TRNA DIMETHYLALLYLTRANSFERASE"/>
    <property type="match status" value="1"/>
</dbReference>
<keyword evidence="7 10" id="KW-0067">ATP-binding</keyword>
<dbReference type="EC" id="2.5.1.75" evidence="10"/>
<evidence type="ECO:0000256" key="5">
    <source>
        <dbReference type="ARBA" id="ARBA00022694"/>
    </source>
</evidence>
<evidence type="ECO:0000256" key="7">
    <source>
        <dbReference type="ARBA" id="ARBA00022840"/>
    </source>
</evidence>
<evidence type="ECO:0000256" key="11">
    <source>
        <dbReference type="RuleBase" id="RU003783"/>
    </source>
</evidence>
<keyword evidence="6 10" id="KW-0547">Nucleotide-binding</keyword>
<dbReference type="RefSeq" id="WP_338395525.1">
    <property type="nucleotide sequence ID" value="NZ_AP025317.1"/>
</dbReference>
<dbReference type="HAMAP" id="MF_00185">
    <property type="entry name" value="IPP_trans"/>
    <property type="match status" value="1"/>
</dbReference>
<protein>
    <recommendedName>
        <fullName evidence="10">tRNA dimethylallyltransferase</fullName>
        <ecNumber evidence="10">2.5.1.75</ecNumber>
    </recommendedName>
    <alternativeName>
        <fullName evidence="10">Dimethylallyl diphosphate:tRNA dimethylallyltransferase</fullName>
        <shortName evidence="10">DMAPP:tRNA dimethylallyltransferase</shortName>
        <shortName evidence="10">DMATase</shortName>
    </alternativeName>
    <alternativeName>
        <fullName evidence="10">Isopentenyl-diphosphate:tRNA isopentenyltransferase</fullName>
        <shortName evidence="10">IPP transferase</shortName>
        <shortName evidence="10">IPPT</shortName>
        <shortName evidence="10">IPTase</shortName>
    </alternativeName>
</protein>
<keyword evidence="5 10" id="KW-0819">tRNA processing</keyword>
<proteinExistence type="inferred from homology"/>
<sequence>MDKSEATPLIVIVGPTASGKTSFATNLAAKVGGEILSGDSRQVFRGMDIGTGKDLEDYTIEGKAIPYHLIDIRDAGQKYNASEFYNDFFEALEKVKDREAVPILCGGSGMYIEYVLTENDLTWVPRDEELRRELKELSVEELVKRLQGLTDQDIKDPNNRRRLVRAVEIADYLAKNPGADVSGNEKPELKPIIFGLDIDREARRERISKRLRDRLEEGMVEEVRGLLDSGVTADELIFYGLEYRWVTLYVLGEIGFEEMTEKLERNIHQFAKRQMTWFRGMERRGFDIHWINALDSMDSKISQAMEILDKNGFRIR</sequence>
<evidence type="ECO:0000313" key="14">
    <source>
        <dbReference type="EMBL" id="BDD12173.1"/>
    </source>
</evidence>
<dbReference type="AlphaFoldDB" id="A0AAU9D846"/>
<evidence type="ECO:0000256" key="3">
    <source>
        <dbReference type="ARBA" id="ARBA00005842"/>
    </source>
</evidence>
<dbReference type="NCBIfam" id="TIGR00174">
    <property type="entry name" value="miaA"/>
    <property type="match status" value="1"/>
</dbReference>
<dbReference type="InterPro" id="IPR018022">
    <property type="entry name" value="IPT"/>
</dbReference>
<evidence type="ECO:0000256" key="12">
    <source>
        <dbReference type="RuleBase" id="RU003784"/>
    </source>
</evidence>
<evidence type="ECO:0000256" key="13">
    <source>
        <dbReference type="RuleBase" id="RU003785"/>
    </source>
</evidence>
<evidence type="ECO:0000256" key="2">
    <source>
        <dbReference type="ARBA" id="ARBA00003213"/>
    </source>
</evidence>
<feature type="binding site" evidence="10">
    <location>
        <begin position="16"/>
        <end position="21"/>
    </location>
    <ligand>
        <name>substrate</name>
    </ligand>
</feature>
<dbReference type="Proteomes" id="UP001348817">
    <property type="component" value="Plasmid pFA3"/>
</dbReference>
<dbReference type="SUPFAM" id="SSF52540">
    <property type="entry name" value="P-loop containing nucleoside triphosphate hydrolases"/>
    <property type="match status" value="2"/>
</dbReference>
<dbReference type="EMBL" id="AP025317">
    <property type="protein sequence ID" value="BDD12173.1"/>
    <property type="molecule type" value="Genomic_DNA"/>
</dbReference>
<feature type="site" description="Interaction with substrate tRNA" evidence="10">
    <location>
        <position position="131"/>
    </location>
</feature>
<evidence type="ECO:0000313" key="15">
    <source>
        <dbReference type="Proteomes" id="UP001348817"/>
    </source>
</evidence>
<evidence type="ECO:0000256" key="9">
    <source>
        <dbReference type="ARBA" id="ARBA00049563"/>
    </source>
</evidence>
<comment type="catalytic activity">
    <reaction evidence="9 10 11">
        <text>adenosine(37) in tRNA + dimethylallyl diphosphate = N(6)-dimethylallyladenosine(37) in tRNA + diphosphate</text>
        <dbReference type="Rhea" id="RHEA:26482"/>
        <dbReference type="Rhea" id="RHEA-COMP:10162"/>
        <dbReference type="Rhea" id="RHEA-COMP:10375"/>
        <dbReference type="ChEBI" id="CHEBI:33019"/>
        <dbReference type="ChEBI" id="CHEBI:57623"/>
        <dbReference type="ChEBI" id="CHEBI:74411"/>
        <dbReference type="ChEBI" id="CHEBI:74415"/>
        <dbReference type="EC" id="2.5.1.75"/>
    </reaction>
</comment>
<gene>
    <name evidence="14" type="primary">miaA2_2</name>
    <name evidence="10" type="synonym">miaA</name>
    <name evidence="14" type="ORF">FUAX_46050</name>
</gene>
<dbReference type="PANTHER" id="PTHR11088">
    <property type="entry name" value="TRNA DIMETHYLALLYLTRANSFERASE"/>
    <property type="match status" value="1"/>
</dbReference>
<comment type="subunit">
    <text evidence="10">Monomer.</text>
</comment>
<organism evidence="14 15">
    <name type="scientific">Fulvitalea axinellae</name>
    <dbReference type="NCBI Taxonomy" id="1182444"/>
    <lineage>
        <taxon>Bacteria</taxon>
        <taxon>Pseudomonadati</taxon>
        <taxon>Bacteroidota</taxon>
        <taxon>Cytophagia</taxon>
        <taxon>Cytophagales</taxon>
        <taxon>Persicobacteraceae</taxon>
        <taxon>Fulvitalea</taxon>
    </lineage>
</organism>
<dbReference type="GO" id="GO:0005524">
    <property type="term" value="F:ATP binding"/>
    <property type="evidence" value="ECO:0007669"/>
    <property type="project" value="UniProtKB-UniRule"/>
</dbReference>
<comment type="similarity">
    <text evidence="3 10 13">Belongs to the IPP transferase family.</text>
</comment>
<feature type="site" description="Interaction with substrate tRNA" evidence="10">
    <location>
        <position position="108"/>
    </location>
</feature>
<geneLocation type="plasmid" evidence="14 15">
    <name>pFA3</name>
</geneLocation>
<evidence type="ECO:0000256" key="1">
    <source>
        <dbReference type="ARBA" id="ARBA00001946"/>
    </source>
</evidence>
<comment type="cofactor">
    <cofactor evidence="1 10">
        <name>Mg(2+)</name>
        <dbReference type="ChEBI" id="CHEBI:18420"/>
    </cofactor>
</comment>
<feature type="region of interest" description="Interaction with substrate tRNA" evidence="10">
    <location>
        <begin position="39"/>
        <end position="42"/>
    </location>
</feature>
<evidence type="ECO:0000256" key="6">
    <source>
        <dbReference type="ARBA" id="ARBA00022741"/>
    </source>
</evidence>
<dbReference type="KEGG" id="fax:FUAX_46050"/>
<dbReference type="GO" id="GO:0052381">
    <property type="term" value="F:tRNA dimethylallyltransferase activity"/>
    <property type="evidence" value="ECO:0007669"/>
    <property type="project" value="UniProtKB-UniRule"/>
</dbReference>
<dbReference type="InterPro" id="IPR027417">
    <property type="entry name" value="P-loop_NTPase"/>
</dbReference>
<dbReference type="Gene3D" id="3.40.50.300">
    <property type="entry name" value="P-loop containing nucleotide triphosphate hydrolases"/>
    <property type="match status" value="2"/>
</dbReference>
<comment type="caution">
    <text evidence="10">Lacks conserved residue(s) required for the propagation of feature annotation.</text>
</comment>
<evidence type="ECO:0000256" key="8">
    <source>
        <dbReference type="ARBA" id="ARBA00022842"/>
    </source>
</evidence>
<dbReference type="Pfam" id="PF01715">
    <property type="entry name" value="IPPT"/>
    <property type="match status" value="1"/>
</dbReference>
<keyword evidence="4 10" id="KW-0808">Transferase</keyword>
<accession>A0AAU9D846</accession>
<reference evidence="14 15" key="1">
    <citation type="submission" date="2021-12" db="EMBL/GenBank/DDBJ databases">
        <title>Genome sequencing of bacteria with rrn-lacking chromosome and rrn-plasmid.</title>
        <authorList>
            <person name="Anda M."/>
            <person name="Iwasaki W."/>
        </authorList>
    </citation>
    <scope>NUCLEOTIDE SEQUENCE [LARGE SCALE GENOMIC DNA]</scope>
    <source>
        <strain evidence="14 15">DSM 100852</strain>
        <plasmid evidence="14 15">pFA3</plasmid>
    </source>
</reference>
<dbReference type="GO" id="GO:0006400">
    <property type="term" value="P:tRNA modification"/>
    <property type="evidence" value="ECO:0007669"/>
    <property type="project" value="TreeGrafter"/>
</dbReference>
<evidence type="ECO:0000256" key="10">
    <source>
        <dbReference type="HAMAP-Rule" id="MF_00185"/>
    </source>
</evidence>
<evidence type="ECO:0000256" key="4">
    <source>
        <dbReference type="ARBA" id="ARBA00022679"/>
    </source>
</evidence>
<keyword evidence="15" id="KW-1185">Reference proteome</keyword>
<comment type="function">
    <text evidence="2 10 12">Catalyzes the transfer of a dimethylallyl group onto the adenine at position 37 in tRNAs that read codons beginning with uridine, leading to the formation of N6-(dimethylallyl)adenosine (i(6)A).</text>
</comment>
<name>A0AAU9D846_9BACT</name>
<keyword evidence="8 10" id="KW-0460">Magnesium</keyword>
<feature type="binding site" evidence="10">
    <location>
        <begin position="14"/>
        <end position="21"/>
    </location>
    <ligand>
        <name>ATP</name>
        <dbReference type="ChEBI" id="CHEBI:30616"/>
    </ligand>
</feature>
<dbReference type="InterPro" id="IPR039657">
    <property type="entry name" value="Dimethylallyltransferase"/>
</dbReference>